<dbReference type="Pfam" id="PF13649">
    <property type="entry name" value="Methyltransf_25"/>
    <property type="match status" value="1"/>
</dbReference>
<name>N6VVW7_9GAMM</name>
<dbReference type="PATRIC" id="fig|626887.3.peg.4621"/>
<dbReference type="HOGENOM" id="CLU_047561_0_0_6"/>
<gene>
    <name evidence="2" type="ORF">J057_23115</name>
</gene>
<dbReference type="InterPro" id="IPR029063">
    <property type="entry name" value="SAM-dependent_MTases_sf"/>
</dbReference>
<keyword evidence="3" id="KW-1185">Reference proteome</keyword>
<evidence type="ECO:0000313" key="2">
    <source>
        <dbReference type="EMBL" id="ENO14335.1"/>
    </source>
</evidence>
<dbReference type="AlphaFoldDB" id="N6VVW7"/>
<dbReference type="InterPro" id="IPR041698">
    <property type="entry name" value="Methyltransf_25"/>
</dbReference>
<keyword evidence="2" id="KW-0489">Methyltransferase</keyword>
<comment type="caution">
    <text evidence="2">The sequence shown here is derived from an EMBL/GenBank/DDBJ whole genome shotgun (WGS) entry which is preliminary data.</text>
</comment>
<dbReference type="eggNOG" id="COG4123">
    <property type="taxonomic scope" value="Bacteria"/>
</dbReference>
<feature type="domain" description="Methyltransferase" evidence="1">
    <location>
        <begin position="53"/>
        <end position="139"/>
    </location>
</feature>
<dbReference type="Proteomes" id="UP000013165">
    <property type="component" value="Unassembled WGS sequence"/>
</dbReference>
<sequence length="294" mass="32206">MVEPLAHRASLFAGDWLANREPADHAARSSDLTQRLVRWIMTRSPQAEVYQMLDLGCGTGSNMRYLAPRLPGGQAWTLVDHDPGHLEAADRLCKELPGVSSFATRLQRLEEGLGVAIPDETDVVTGSALLDLVSGDWLENLAARADEISAAVLFTLSYSGDFLLSPMLEDDGWILRAVNEHQRSEKGSGRALGPDAWFQCAQAFEPRGYHVFSAPSAWVLGEPLRNLQVQLFEGWAEAAAEQRPNEAGRADAWLTQRLKLLDDVASETRVFHQDVLALPDDAATSPVKDGARPV</sequence>
<accession>N6VVW7</accession>
<evidence type="ECO:0000259" key="1">
    <source>
        <dbReference type="Pfam" id="PF13649"/>
    </source>
</evidence>
<dbReference type="STRING" id="626887.J057_23115"/>
<reference evidence="2 3" key="1">
    <citation type="journal article" date="2013" name="Genome Announc.">
        <title>Genome Sequence of the Polycyclic Aromatic Hydrocarbon-Degrading Bacterium Strain Marinobacter nanhaiticus D15-8WT.</title>
        <authorList>
            <person name="Cui Z."/>
            <person name="Gao W."/>
            <person name="Li Q."/>
            <person name="Xu G."/>
            <person name="Zheng L."/>
        </authorList>
    </citation>
    <scope>NUCLEOTIDE SEQUENCE [LARGE SCALE GENOMIC DNA]</scope>
    <source>
        <strain evidence="2 3">D15-8W</strain>
    </source>
</reference>
<dbReference type="OrthoDB" id="7273451at2"/>
<keyword evidence="2" id="KW-0808">Transferase</keyword>
<organism evidence="2 3">
    <name type="scientific">Marinobacter nanhaiticus D15-8W</name>
    <dbReference type="NCBI Taxonomy" id="626887"/>
    <lineage>
        <taxon>Bacteria</taxon>
        <taxon>Pseudomonadati</taxon>
        <taxon>Pseudomonadota</taxon>
        <taxon>Gammaproteobacteria</taxon>
        <taxon>Pseudomonadales</taxon>
        <taxon>Marinobacteraceae</taxon>
        <taxon>Marinobacter</taxon>
    </lineage>
</organism>
<proteinExistence type="predicted"/>
<evidence type="ECO:0000313" key="3">
    <source>
        <dbReference type="Proteomes" id="UP000013165"/>
    </source>
</evidence>
<dbReference type="SUPFAM" id="SSF53335">
    <property type="entry name" value="S-adenosyl-L-methionine-dependent methyltransferases"/>
    <property type="match status" value="1"/>
</dbReference>
<dbReference type="GO" id="GO:0008168">
    <property type="term" value="F:methyltransferase activity"/>
    <property type="evidence" value="ECO:0007669"/>
    <property type="project" value="UniProtKB-KW"/>
</dbReference>
<dbReference type="GO" id="GO:0032259">
    <property type="term" value="P:methylation"/>
    <property type="evidence" value="ECO:0007669"/>
    <property type="project" value="UniProtKB-KW"/>
</dbReference>
<protein>
    <submittedName>
        <fullName evidence="2">Class I SAM-dependent methyltransferase</fullName>
    </submittedName>
</protein>
<dbReference type="EMBL" id="APLQ01000014">
    <property type="protein sequence ID" value="ENO14335.1"/>
    <property type="molecule type" value="Genomic_DNA"/>
</dbReference>
<dbReference type="Gene3D" id="3.40.50.150">
    <property type="entry name" value="Vaccinia Virus protein VP39"/>
    <property type="match status" value="1"/>
</dbReference>